<gene>
    <name evidence="2" type="ORF">GOARA_059_00120</name>
</gene>
<evidence type="ECO:0008006" key="4">
    <source>
        <dbReference type="Google" id="ProtNLM"/>
    </source>
</evidence>
<evidence type="ECO:0000313" key="2">
    <source>
        <dbReference type="EMBL" id="GAB10546.1"/>
    </source>
</evidence>
<proteinExistence type="predicted"/>
<dbReference type="OrthoDB" id="4559052at2"/>
<dbReference type="EMBL" id="BAEE01000059">
    <property type="protein sequence ID" value="GAB10546.1"/>
    <property type="molecule type" value="Genomic_DNA"/>
</dbReference>
<organism evidence="2 3">
    <name type="scientific">Gordonia araii NBRC 100433</name>
    <dbReference type="NCBI Taxonomy" id="1073574"/>
    <lineage>
        <taxon>Bacteria</taxon>
        <taxon>Bacillati</taxon>
        <taxon>Actinomycetota</taxon>
        <taxon>Actinomycetes</taxon>
        <taxon>Mycobacteriales</taxon>
        <taxon>Gordoniaceae</taxon>
        <taxon>Gordonia</taxon>
    </lineage>
</organism>
<dbReference type="AlphaFoldDB" id="G7H3X1"/>
<sequence length="93" mass="10064">MSYQAYLDAIEKKTGRTPQQILDEARERGFTADTKATEIVTWLADEYGLGRGHAMAIVGVIRNGPVAPAKHVGSGGTHNDDSIELRLDGIANR</sequence>
<comment type="caution">
    <text evidence="2">The sequence shown here is derived from an EMBL/GenBank/DDBJ whole genome shotgun (WGS) entry which is preliminary data.</text>
</comment>
<name>G7H3X1_9ACTN</name>
<dbReference type="InterPro" id="IPR025629">
    <property type="entry name" value="DUF4287"/>
</dbReference>
<keyword evidence="3" id="KW-1185">Reference proteome</keyword>
<feature type="region of interest" description="Disordered" evidence="1">
    <location>
        <begin position="70"/>
        <end position="93"/>
    </location>
</feature>
<dbReference type="Pfam" id="PF14117">
    <property type="entry name" value="DUF4287"/>
    <property type="match status" value="1"/>
</dbReference>
<reference evidence="2 3" key="1">
    <citation type="submission" date="2011-11" db="EMBL/GenBank/DDBJ databases">
        <title>Whole genome shotgun sequence of Gordonia araii NBRC 100433.</title>
        <authorList>
            <person name="Yoshida Y."/>
            <person name="Hosoyama A."/>
            <person name="Tsuchikane K."/>
            <person name="Katsumata H."/>
            <person name="Yamazaki S."/>
            <person name="Fujita N."/>
        </authorList>
    </citation>
    <scope>NUCLEOTIDE SEQUENCE [LARGE SCALE GENOMIC DNA]</scope>
    <source>
        <strain evidence="2 3">NBRC 100433</strain>
    </source>
</reference>
<dbReference type="RefSeq" id="WP_007322621.1">
    <property type="nucleotide sequence ID" value="NZ_BAEE01000059.1"/>
</dbReference>
<feature type="compositionally biased region" description="Basic and acidic residues" evidence="1">
    <location>
        <begin position="78"/>
        <end position="87"/>
    </location>
</feature>
<dbReference type="STRING" id="1073574.GOARA_059_00120"/>
<evidence type="ECO:0000313" key="3">
    <source>
        <dbReference type="Proteomes" id="UP000035088"/>
    </source>
</evidence>
<evidence type="ECO:0000256" key="1">
    <source>
        <dbReference type="SAM" id="MobiDB-lite"/>
    </source>
</evidence>
<dbReference type="Proteomes" id="UP000035088">
    <property type="component" value="Unassembled WGS sequence"/>
</dbReference>
<accession>G7H3X1</accession>
<protein>
    <recommendedName>
        <fullName evidence="4">DUF4287 domain-containing protein</fullName>
    </recommendedName>
</protein>